<feature type="domain" description="Novel STAND NTPase 3" evidence="4">
    <location>
        <begin position="68"/>
        <end position="222"/>
    </location>
</feature>
<gene>
    <name evidence="5" type="ORF">SNE40_021831</name>
</gene>
<keyword evidence="6" id="KW-1185">Reference proteome</keyword>
<reference evidence="5 6" key="1">
    <citation type="submission" date="2024-01" db="EMBL/GenBank/DDBJ databases">
        <title>The genome of the rayed Mediterranean limpet Patella caerulea (Linnaeus, 1758).</title>
        <authorList>
            <person name="Anh-Thu Weber A."/>
            <person name="Halstead-Nussloch G."/>
        </authorList>
    </citation>
    <scope>NUCLEOTIDE SEQUENCE [LARGE SCALE GENOMIC DNA]</scope>
    <source>
        <strain evidence="5">AATW-2023a</strain>
        <tissue evidence="5">Whole specimen</tissue>
    </source>
</reference>
<keyword evidence="2 3" id="KW-0040">ANK repeat</keyword>
<dbReference type="Pfam" id="PF12796">
    <property type="entry name" value="Ank_2"/>
    <property type="match status" value="2"/>
</dbReference>
<keyword evidence="1" id="KW-0677">Repeat</keyword>
<sequence>MQEKDDDNDTCDKMTKHSKEKSFSNILFENMCNFVHNLWYKEEKDSPQLRAAKANTKASLKDVKDKNYVKTRAFNEGLKILTNHHILGIIGAAGDGKSILSRMIALQFLDNNQQYTPLLIDDPDDLKEVNFEDGRYLLILDDVFGRYNTLEDRKDKWPKHFGNFRIQKEKGRLACVYIMRDYIYNSCKCHLEGYNLFTPQTELKLHKGLFHLNSHEREEILKFYKVDKSKITNILKSDYFGFPAIASLSSNIAWGELPNDLRSADDYLLLQLKLFWDKNKHIYTTLSLIFCLHSVPMGDLGHPNDRVNTVIKSIKDDIYETFELSRARDQIKELSETFIRIYENNYIKMASLLDFVVVPFLCHFSEKSLKLTLEYCPFELLMAVIRTKDETGCMVIEHHEGLSSRFIRELQDKNYAILTHSAFLDSSFLSKFLDIKDISDLLRDINLLSLGEINATEETGNILHYISLKGDITCLQIILAYFQTNFPMLINNKTKFGWDVVSLATVSMIEPIEKLDELLKTLKYADLATLPRFAVYSSKYSVVQHIAKFTNFDSKLQDNKLRTLLHNACVSIHDVSKIIDFLAEKGFDLNSKDKDGCTPLHLAANRGKTETVSILIKRGANVFVKDNMGRSPCHAACAAEGGGNEPIDVLDLLMEAGCPINEPDNAGRTPFLEAVSNVNNKCIQYFVKHLAGFEISDELRQVYVIKTCTLNDISIFQSILDILIPNKSFNRFIDKHVLFKCCDSIEKMKCFYTKGADLYTVGNCGCSLLHHACCQGTIETVNFLVNDIKLDIHYKTRKGESAAFHCSHTQINPVDKLVFLKSKGGDLSTVDNHNRSLLHHACCFGTTELVEFLVNVENLDVNGKDDDGYSPAFHCSDTQINPVEKLKLLSSNGGDLSTVDNRNRSLLSRACCLGTTEMVKYLVNIENLDVNHKDEDGYSPAFHCPHSQINPVDKLKFLKSKGVKFDTVDSSNCSLLHIACEQGTAETVNFYLSLK</sequence>
<evidence type="ECO:0000259" key="4">
    <source>
        <dbReference type="Pfam" id="PF20720"/>
    </source>
</evidence>
<comment type="caution">
    <text evidence="5">The sequence shown here is derived from an EMBL/GenBank/DDBJ whole genome shotgun (WGS) entry which is preliminary data.</text>
</comment>
<dbReference type="PROSITE" id="PS50088">
    <property type="entry name" value="ANK_REPEAT"/>
    <property type="match status" value="1"/>
</dbReference>
<dbReference type="SMART" id="SM00248">
    <property type="entry name" value="ANK"/>
    <property type="match status" value="9"/>
</dbReference>
<dbReference type="InterPro" id="IPR049050">
    <property type="entry name" value="nSTAND3"/>
</dbReference>
<evidence type="ECO:0000313" key="6">
    <source>
        <dbReference type="Proteomes" id="UP001347796"/>
    </source>
</evidence>
<dbReference type="Proteomes" id="UP001347796">
    <property type="component" value="Unassembled WGS sequence"/>
</dbReference>
<evidence type="ECO:0000256" key="2">
    <source>
        <dbReference type="ARBA" id="ARBA00023043"/>
    </source>
</evidence>
<dbReference type="InterPro" id="IPR002110">
    <property type="entry name" value="Ankyrin_rpt"/>
</dbReference>
<accession>A0AAN8GGX3</accession>
<dbReference type="PANTHER" id="PTHR24123:SF33">
    <property type="entry name" value="PROTEIN HOS4"/>
    <property type="match status" value="1"/>
</dbReference>
<protein>
    <recommendedName>
        <fullName evidence="4">Novel STAND NTPase 3 domain-containing protein</fullName>
    </recommendedName>
</protein>
<dbReference type="PROSITE" id="PS50297">
    <property type="entry name" value="ANK_REP_REGION"/>
    <property type="match status" value="1"/>
</dbReference>
<dbReference type="SUPFAM" id="SSF48403">
    <property type="entry name" value="Ankyrin repeat"/>
    <property type="match status" value="2"/>
</dbReference>
<feature type="repeat" description="ANK" evidence="3">
    <location>
        <begin position="595"/>
        <end position="627"/>
    </location>
</feature>
<evidence type="ECO:0000256" key="3">
    <source>
        <dbReference type="PROSITE-ProRule" id="PRU00023"/>
    </source>
</evidence>
<dbReference type="AlphaFoldDB" id="A0AAN8GGX3"/>
<dbReference type="Pfam" id="PF20720">
    <property type="entry name" value="nSTAND3"/>
    <property type="match status" value="1"/>
</dbReference>
<proteinExistence type="predicted"/>
<dbReference type="PANTHER" id="PTHR24123">
    <property type="entry name" value="ANKYRIN REPEAT-CONTAINING"/>
    <property type="match status" value="1"/>
</dbReference>
<organism evidence="5 6">
    <name type="scientific">Patella caerulea</name>
    <name type="common">Rayed Mediterranean limpet</name>
    <dbReference type="NCBI Taxonomy" id="87958"/>
    <lineage>
        <taxon>Eukaryota</taxon>
        <taxon>Metazoa</taxon>
        <taxon>Spiralia</taxon>
        <taxon>Lophotrochozoa</taxon>
        <taxon>Mollusca</taxon>
        <taxon>Gastropoda</taxon>
        <taxon>Patellogastropoda</taxon>
        <taxon>Patelloidea</taxon>
        <taxon>Patellidae</taxon>
        <taxon>Patella</taxon>
    </lineage>
</organism>
<name>A0AAN8GGX3_PATCE</name>
<evidence type="ECO:0000256" key="1">
    <source>
        <dbReference type="ARBA" id="ARBA00022737"/>
    </source>
</evidence>
<dbReference type="InterPro" id="IPR036770">
    <property type="entry name" value="Ankyrin_rpt-contain_sf"/>
</dbReference>
<dbReference type="EMBL" id="JAZGQO010000018">
    <property type="protein sequence ID" value="KAK6167904.1"/>
    <property type="molecule type" value="Genomic_DNA"/>
</dbReference>
<evidence type="ECO:0000313" key="5">
    <source>
        <dbReference type="EMBL" id="KAK6167904.1"/>
    </source>
</evidence>
<dbReference type="Gene3D" id="1.25.40.20">
    <property type="entry name" value="Ankyrin repeat-containing domain"/>
    <property type="match status" value="3"/>
</dbReference>
<dbReference type="InterPro" id="IPR051165">
    <property type="entry name" value="Multifunctional_ANK_Repeat"/>
</dbReference>